<evidence type="ECO:0000256" key="5">
    <source>
        <dbReference type="ARBA" id="ARBA00022723"/>
    </source>
</evidence>
<keyword evidence="5" id="KW-0479">Metal-binding</keyword>
<evidence type="ECO:0000256" key="2">
    <source>
        <dbReference type="ARBA" id="ARBA00010951"/>
    </source>
</evidence>
<dbReference type="Pfam" id="PF01087">
    <property type="entry name" value="GalP_UDP_transf"/>
    <property type="match status" value="1"/>
</dbReference>
<evidence type="ECO:0000256" key="7">
    <source>
        <dbReference type="ARBA" id="ARBA00023277"/>
    </source>
</evidence>
<feature type="domain" description="HIT" evidence="11">
    <location>
        <begin position="194"/>
        <end position="306"/>
    </location>
</feature>
<evidence type="ECO:0000256" key="10">
    <source>
        <dbReference type="PROSITE-ProRule" id="PRU00464"/>
    </source>
</evidence>
<evidence type="ECO:0000256" key="4">
    <source>
        <dbReference type="ARBA" id="ARBA00022695"/>
    </source>
</evidence>
<evidence type="ECO:0000259" key="11">
    <source>
        <dbReference type="PROSITE" id="PS51084"/>
    </source>
</evidence>
<comment type="similarity">
    <text evidence="2">Belongs to the galactose-1-phosphate uridylyltransferase type 1 family.</text>
</comment>
<dbReference type="InterPro" id="IPR001937">
    <property type="entry name" value="GalP_UDPtransf1"/>
</dbReference>
<evidence type="ECO:0000313" key="12">
    <source>
        <dbReference type="EMBL" id="OGM91242.1"/>
    </source>
</evidence>
<sequence>MNSELRFNALRGEWVLFSPKRQGAKRPHDIFEKKRPVSPKSKCPFENLEKSGNLPPYFQFPESGSWKTAVMPNKFPGLDTSPKEHILHSEKFHMTIAGYGYHDLLITKDHETRFSELTEGEIFDVFQALRKRYLQVSGDPKIDYISMFQNWGPSVGASLYHPHMQIIALPVVPSHISHELVYSLRCYEKHKSCLYCDIIKSERKGKKRIVFENKHVVAFVPYAAQEPYEVLLFPKEHEVFFETASDAVLKDMAIAFKKVLKSIQKKLSDPDYNMYIHTAPATDGGEYPYHHWYIRILPKSNIDAGFELGTGVQINTVFPEDAAKLLRLQG</sequence>
<keyword evidence="3 12" id="KW-0808">Transferase</keyword>
<evidence type="ECO:0000256" key="9">
    <source>
        <dbReference type="PIRSR" id="PIRSR000808-1"/>
    </source>
</evidence>
<dbReference type="InterPro" id="IPR005849">
    <property type="entry name" value="GalP_Utransf_N"/>
</dbReference>
<keyword evidence="6" id="KW-0862">Zinc</keyword>
<dbReference type="UniPathway" id="UPA00214"/>
<feature type="active site" description="Tele-UMP-histidine intermediate" evidence="9">
    <location>
        <position position="163"/>
    </location>
</feature>
<dbReference type="SUPFAM" id="SSF54197">
    <property type="entry name" value="HIT-like"/>
    <property type="match status" value="2"/>
</dbReference>
<dbReference type="PROSITE" id="PS51084">
    <property type="entry name" value="HIT_2"/>
    <property type="match status" value="1"/>
</dbReference>
<dbReference type="PIRSF" id="PIRSF000808">
    <property type="entry name" value="GalT"/>
    <property type="match status" value="1"/>
</dbReference>
<accession>A0A1F8DS15</accession>
<name>A0A1F8DS15_9BACT</name>
<dbReference type="Gene3D" id="3.30.428.10">
    <property type="entry name" value="HIT-like"/>
    <property type="match status" value="2"/>
</dbReference>
<comment type="cofactor">
    <cofactor evidence="1">
        <name>Zn(2+)</name>
        <dbReference type="ChEBI" id="CHEBI:29105"/>
    </cofactor>
</comment>
<dbReference type="Proteomes" id="UP000177029">
    <property type="component" value="Unassembled WGS sequence"/>
</dbReference>
<dbReference type="EMBL" id="MGIP01000011">
    <property type="protein sequence ID" value="OGM91242.1"/>
    <property type="molecule type" value="Genomic_DNA"/>
</dbReference>
<dbReference type="Pfam" id="PF02744">
    <property type="entry name" value="GalP_UDP_tr_C"/>
    <property type="match status" value="1"/>
</dbReference>
<dbReference type="AlphaFoldDB" id="A0A1F8DS15"/>
<dbReference type="NCBIfam" id="TIGR00209">
    <property type="entry name" value="galT_1"/>
    <property type="match status" value="1"/>
</dbReference>
<keyword evidence="4 12" id="KW-0548">Nucleotidyltransferase</keyword>
<dbReference type="STRING" id="1802555.A2755_02460"/>
<dbReference type="InterPro" id="IPR036265">
    <property type="entry name" value="HIT-like_sf"/>
</dbReference>
<protein>
    <recommendedName>
        <fullName evidence="8">Galactose-1-phosphate uridylyltransferase</fullName>
        <ecNumber evidence="8">2.7.7.12</ecNumber>
    </recommendedName>
</protein>
<dbReference type="PANTHER" id="PTHR42763:SF2">
    <property type="entry name" value="ADP-GLUCOSE PHOSPHORYLASE"/>
    <property type="match status" value="1"/>
</dbReference>
<dbReference type="EC" id="2.7.7.12" evidence="8"/>
<keyword evidence="7" id="KW-0119">Carbohydrate metabolism</keyword>
<comment type="caution">
    <text evidence="12">The sequence shown here is derived from an EMBL/GenBank/DDBJ whole genome shotgun (WGS) entry which is preliminary data.</text>
</comment>
<organism evidence="12 13">
    <name type="scientific">Candidatus Wolfebacteria bacterium RIFCSPHIGHO2_01_FULL_48_22</name>
    <dbReference type="NCBI Taxonomy" id="1802555"/>
    <lineage>
        <taxon>Bacteria</taxon>
        <taxon>Candidatus Wolfeibacteriota</taxon>
    </lineage>
</organism>
<dbReference type="InterPro" id="IPR011146">
    <property type="entry name" value="HIT-like"/>
</dbReference>
<evidence type="ECO:0000256" key="6">
    <source>
        <dbReference type="ARBA" id="ARBA00022833"/>
    </source>
</evidence>
<evidence type="ECO:0000256" key="8">
    <source>
        <dbReference type="NCBIfam" id="TIGR00209"/>
    </source>
</evidence>
<dbReference type="InterPro" id="IPR053177">
    <property type="entry name" value="ADP-glucose_phosphorylase"/>
</dbReference>
<dbReference type="InterPro" id="IPR005850">
    <property type="entry name" value="GalP_Utransf_C"/>
</dbReference>
<dbReference type="GO" id="GO:0008108">
    <property type="term" value="F:UDP-glucose:hexose-1-phosphate uridylyltransferase activity"/>
    <property type="evidence" value="ECO:0007669"/>
    <property type="project" value="UniProtKB-UniRule"/>
</dbReference>
<proteinExistence type="inferred from homology"/>
<dbReference type="GO" id="GO:0006012">
    <property type="term" value="P:galactose metabolic process"/>
    <property type="evidence" value="ECO:0007669"/>
    <property type="project" value="UniProtKB-UniRule"/>
</dbReference>
<reference evidence="12 13" key="1">
    <citation type="journal article" date="2016" name="Nat. Commun.">
        <title>Thousands of microbial genomes shed light on interconnected biogeochemical processes in an aquifer system.</title>
        <authorList>
            <person name="Anantharaman K."/>
            <person name="Brown C.T."/>
            <person name="Hug L.A."/>
            <person name="Sharon I."/>
            <person name="Castelle C.J."/>
            <person name="Probst A.J."/>
            <person name="Thomas B.C."/>
            <person name="Singh A."/>
            <person name="Wilkins M.J."/>
            <person name="Karaoz U."/>
            <person name="Brodie E.L."/>
            <person name="Williams K.H."/>
            <person name="Hubbard S.S."/>
            <person name="Banfield J.F."/>
        </authorList>
    </citation>
    <scope>NUCLEOTIDE SEQUENCE [LARGE SCALE GENOMIC DNA]</scope>
</reference>
<dbReference type="PANTHER" id="PTHR42763">
    <property type="entry name" value="ADP-GLUCOSE PHOSPHORYLASE"/>
    <property type="match status" value="1"/>
</dbReference>
<evidence type="ECO:0000256" key="3">
    <source>
        <dbReference type="ARBA" id="ARBA00022679"/>
    </source>
</evidence>
<dbReference type="GO" id="GO:0008270">
    <property type="term" value="F:zinc ion binding"/>
    <property type="evidence" value="ECO:0007669"/>
    <property type="project" value="InterPro"/>
</dbReference>
<evidence type="ECO:0000313" key="13">
    <source>
        <dbReference type="Proteomes" id="UP000177029"/>
    </source>
</evidence>
<comment type="caution">
    <text evidence="10">Lacks conserved residue(s) required for the propagation of feature annotation.</text>
</comment>
<gene>
    <name evidence="12" type="ORF">A2755_02460</name>
</gene>
<evidence type="ECO:0000256" key="1">
    <source>
        <dbReference type="ARBA" id="ARBA00001947"/>
    </source>
</evidence>